<keyword evidence="4" id="KW-1185">Reference proteome</keyword>
<evidence type="ECO:0000313" key="4">
    <source>
        <dbReference type="Proteomes" id="UP001157911"/>
    </source>
</evidence>
<dbReference type="Gene3D" id="3.40.50.300">
    <property type="entry name" value="P-loop containing nucleotide triphosphate hydrolases"/>
    <property type="match status" value="1"/>
</dbReference>
<dbReference type="Pfam" id="PF00271">
    <property type="entry name" value="Helicase_C"/>
    <property type="match status" value="1"/>
</dbReference>
<dbReference type="InterPro" id="IPR038718">
    <property type="entry name" value="SNF2-like_sf"/>
</dbReference>
<evidence type="ECO:0000256" key="1">
    <source>
        <dbReference type="ARBA" id="ARBA00022801"/>
    </source>
</evidence>
<dbReference type="PANTHER" id="PTHR10799">
    <property type="entry name" value="SNF2/RAD54 HELICASE FAMILY"/>
    <property type="match status" value="1"/>
</dbReference>
<dbReference type="InterPro" id="IPR014001">
    <property type="entry name" value="Helicase_ATP-bd"/>
</dbReference>
<protein>
    <submittedName>
        <fullName evidence="3">Type III restriction enzyme, res subunit</fullName>
    </submittedName>
</protein>
<dbReference type="Gene3D" id="3.40.50.10810">
    <property type="entry name" value="Tandem AAA-ATPase domain"/>
    <property type="match status" value="2"/>
</dbReference>
<proteinExistence type="predicted"/>
<dbReference type="PROSITE" id="PS51194">
    <property type="entry name" value="HELICASE_CTER"/>
    <property type="match status" value="1"/>
</dbReference>
<dbReference type="InterPro" id="IPR027417">
    <property type="entry name" value="P-loop_NTPase"/>
</dbReference>
<evidence type="ECO:0000313" key="3">
    <source>
        <dbReference type="EMBL" id="SMP02525.1"/>
    </source>
</evidence>
<feature type="domain" description="Helicase C-terminal" evidence="2">
    <location>
        <begin position="494"/>
        <end position="663"/>
    </location>
</feature>
<reference evidence="3 4" key="1">
    <citation type="submission" date="2017-05" db="EMBL/GenBank/DDBJ databases">
        <authorList>
            <person name="Varghese N."/>
            <person name="Submissions S."/>
        </authorList>
    </citation>
    <scope>NUCLEOTIDE SEQUENCE [LARGE SCALE GENOMIC DNA]</scope>
    <source>
        <strain evidence="3 4">DSM 15522</strain>
    </source>
</reference>
<dbReference type="SUPFAM" id="SSF52540">
    <property type="entry name" value="P-loop containing nucleoside triphosphate hydrolases"/>
    <property type="match status" value="2"/>
</dbReference>
<dbReference type="InterPro" id="IPR001650">
    <property type="entry name" value="Helicase_C-like"/>
</dbReference>
<evidence type="ECO:0000259" key="2">
    <source>
        <dbReference type="PROSITE" id="PS51194"/>
    </source>
</evidence>
<comment type="caution">
    <text evidence="3">The sequence shown here is derived from an EMBL/GenBank/DDBJ whole genome shotgun (WGS) entry which is preliminary data.</text>
</comment>
<accession>A0ABY1N7I9</accession>
<dbReference type="Pfam" id="PF00176">
    <property type="entry name" value="SNF2-rel_dom"/>
    <property type="match status" value="1"/>
</dbReference>
<sequence>MIIKSNPDHFLVRKGQFGEFDPIPLYVRKKYNEESDIVAKLPFYAYEFFYKPYQESEDYELLEKFTIAETDDFEERKRIEDEVVQLSLLYLCNQKVKANLTGSTSYFPLDYPSKVKPYAHQKIATTLLILNRQYALFMEQGTGKTKALIDTLNYLFLTENISKVVVFAPVSVIYSTWIEEIKKNQTVPFNVFPAIDGNRKEKRKKILDWVESPKDRLNYLFLSYDFWWRLLPEFRKFPGEDSSQRYANNKLKSFLKKLKSGFRKALFSKKKREKLIYELELLQRQGFGKIGKLISDALLALKVMNTVEVTVADESQKIKNTFSKRTRGIYYLSRVSRRRYILTGTPITRSPEDIYAQMIFLHPHALRSKAIFRSYFIDSESGVEEIYFNKRKEFRKLIDGISFIVKKEEVLSELPPKRFLIRDVLLKEKTTKYYLKLEKDLIAKIEGWRKNKVKEEAIVFATHIWALLNKLNQITSGFIKESPEAEPLVVSNEKLEVIEDILEERGKKKTVIWSVYRFEIDRICRYLTQKGYKAAKIDGDVPINERKEIISDFQNGSLQVIVAHPQTVGAGLNLTAADAAIYTSLDYRFENFSQSMDRIHRIGQEASYVDYFILLSKLNPSVGGAAQRDCLTIDRKIYEKLLLKKEMIDEAISSTKSKEDIINLAVEYVENLTQQKTAQ</sequence>
<organism evidence="3 4">
    <name type="scientific">Desulfurobacterium pacificum</name>
    <dbReference type="NCBI Taxonomy" id="240166"/>
    <lineage>
        <taxon>Bacteria</taxon>
        <taxon>Pseudomonadati</taxon>
        <taxon>Aquificota</taxon>
        <taxon>Aquificia</taxon>
        <taxon>Desulfurobacteriales</taxon>
        <taxon>Desulfurobacteriaceae</taxon>
        <taxon>Desulfurobacterium</taxon>
    </lineage>
</organism>
<gene>
    <name evidence="3" type="ORF">SAMN06265339_0055</name>
</gene>
<dbReference type="Proteomes" id="UP001157911">
    <property type="component" value="Unassembled WGS sequence"/>
</dbReference>
<dbReference type="EMBL" id="FXUB01000001">
    <property type="protein sequence ID" value="SMP02525.1"/>
    <property type="molecule type" value="Genomic_DNA"/>
</dbReference>
<keyword evidence="1" id="KW-0378">Hydrolase</keyword>
<dbReference type="InterPro" id="IPR000330">
    <property type="entry name" value="SNF2_N"/>
</dbReference>
<dbReference type="SMART" id="SM00490">
    <property type="entry name" value="HELICc"/>
    <property type="match status" value="1"/>
</dbReference>
<dbReference type="SMART" id="SM00487">
    <property type="entry name" value="DEXDc"/>
    <property type="match status" value="1"/>
</dbReference>
<dbReference type="InterPro" id="IPR049730">
    <property type="entry name" value="SNF2/RAD54-like_C"/>
</dbReference>
<name>A0ABY1N7I9_9BACT</name>
<dbReference type="RefSeq" id="WP_283399569.1">
    <property type="nucleotide sequence ID" value="NZ_FXUB01000001.1"/>
</dbReference>
<dbReference type="CDD" id="cd18793">
    <property type="entry name" value="SF2_C_SNF"/>
    <property type="match status" value="1"/>
</dbReference>